<proteinExistence type="predicted"/>
<dbReference type="SMART" id="SM00869">
    <property type="entry name" value="Autotransporter"/>
    <property type="match status" value="1"/>
</dbReference>
<dbReference type="Proteomes" id="UP000318741">
    <property type="component" value="Chromosome"/>
</dbReference>
<dbReference type="PROSITE" id="PS51208">
    <property type="entry name" value="AUTOTRANSPORTER"/>
    <property type="match status" value="1"/>
</dbReference>
<dbReference type="AlphaFoldDB" id="A0A517P5L2"/>
<protein>
    <submittedName>
        <fullName evidence="2">Autotransporter beta-domain protein</fullName>
    </submittedName>
</protein>
<gene>
    <name evidence="2" type="ORF">CA12_07230</name>
</gene>
<dbReference type="SUPFAM" id="SSF103515">
    <property type="entry name" value="Autotransporter"/>
    <property type="match status" value="1"/>
</dbReference>
<sequence length="1078" mass="107293">MRRSLALPSVKSRLGGLRRGRIRPRALLWRRRALPWLSAAAFALAAPAAEAGLLSIDLNLFGSGSPFLVAGTDDQTGNDVHVGLGGFLEVQLGGELITDAFLNDSFVDVQVGGLLSTNVGTDFTAQDGVVSVDGTLAVGDELLVVGGDVLTNAGGSITAAALDQTGGLVQVDGSLSLAGAAFVSDLDAAATLDVNSGGSLVATSLNLSAAGGNGLSVTLDGLVTLNGGGNAADDDVYVIEDGAEVEVGGTVVVTGETAVLGAGSLLTILENGSFTTDRLTIEGGAVVVNAGVGGAADGLLTVHDAAVIGDGAGAGGSLTVFGSASAGSLTLHSDGALSVHGDLTTGALSTAGALFLDAGGVLTAGAVTQSGGLLTLNGTALFDSLALTGGAATVAGDVIVAGAASVDGAGSTLTLAAGTFDADSLSVTAGGVVNVDAAATIAGVTTLDGGTLALRAPGAVFTTDSLIGLNGSVLSIADGAILNARTFSLDGSSTQTVDEGGTLNVQALTFVDGSTLDVSNGGTVRSGDHVHVVAGSHARVNGRLEGRSFLLEGRLSGNGTVVVTGSGPNDYFAACGVIAPGNSPGILTIDGNFVGEAHNAFEMEIAATPPGLAPVAGVHFDRLAVTGAATLDGGRFELSRDVLPGQTPLPLPVAVRYDLLTAAGGLTVLDQPLLVDDFADARFVSFVTPTSYGVISARDGSYAHLFGSTANQAAVGAGLDAVRSAPGLRALRDSLDTLPAEAAAAHALNALSGEAYGSHLSGLNRSSLQFLDRATARDATFSLLCGTCTTGRGGNSGLQGWWDTAGTVGRAEGDGNAAEAEVQSAGTAVGLSQIFGGPNGYLSVGGFYGYESVVTEVDAVRSRAETDAHRFGGEVRGGLGRMYGRLTGFGGVTQTDARRDVLIENPLLPFADRTDASFDGLLAGADAETGLLIGGANAFLAPALGLRYVRTTQEDFVERGGAAALSIDDASLGELRPRVGARAGVRTGDELFAVAGTLEAFYSRDVTAGSTGEATAAFAAAPGVPVAVRGTDFGRDRLTLGPGLTFAVDSLSVGAFYRASLSPESTFHAGEVRVEYVF</sequence>
<dbReference type="KEGG" id="acaf:CA12_07230"/>
<dbReference type="InterPro" id="IPR011050">
    <property type="entry name" value="Pectin_lyase_fold/virulence"/>
</dbReference>
<evidence type="ECO:0000313" key="3">
    <source>
        <dbReference type="Proteomes" id="UP000318741"/>
    </source>
</evidence>
<organism evidence="2 3">
    <name type="scientific">Alienimonas californiensis</name>
    <dbReference type="NCBI Taxonomy" id="2527989"/>
    <lineage>
        <taxon>Bacteria</taxon>
        <taxon>Pseudomonadati</taxon>
        <taxon>Planctomycetota</taxon>
        <taxon>Planctomycetia</taxon>
        <taxon>Planctomycetales</taxon>
        <taxon>Planctomycetaceae</taxon>
        <taxon>Alienimonas</taxon>
    </lineage>
</organism>
<dbReference type="RefSeq" id="WP_145357521.1">
    <property type="nucleotide sequence ID" value="NZ_CP036265.1"/>
</dbReference>
<accession>A0A517P5L2</accession>
<dbReference type="InterPro" id="IPR036709">
    <property type="entry name" value="Autotransporte_beta_dom_sf"/>
</dbReference>
<feature type="domain" description="Autotransporter" evidence="1">
    <location>
        <begin position="793"/>
        <end position="1078"/>
    </location>
</feature>
<evidence type="ECO:0000259" key="1">
    <source>
        <dbReference type="PROSITE" id="PS51208"/>
    </source>
</evidence>
<dbReference type="Gene3D" id="2.160.20.20">
    <property type="match status" value="1"/>
</dbReference>
<dbReference type="Pfam" id="PF03797">
    <property type="entry name" value="Autotransporter"/>
    <property type="match status" value="1"/>
</dbReference>
<dbReference type="SUPFAM" id="SSF51126">
    <property type="entry name" value="Pectin lyase-like"/>
    <property type="match status" value="1"/>
</dbReference>
<dbReference type="InterPro" id="IPR012332">
    <property type="entry name" value="Autotransporter_pectin_lyase_C"/>
</dbReference>
<dbReference type="EMBL" id="CP036265">
    <property type="protein sequence ID" value="QDT14646.1"/>
    <property type="molecule type" value="Genomic_DNA"/>
</dbReference>
<name>A0A517P5L2_9PLAN</name>
<dbReference type="InterPro" id="IPR005546">
    <property type="entry name" value="Autotransporte_beta"/>
</dbReference>
<dbReference type="Gene3D" id="2.40.128.130">
    <property type="entry name" value="Autotransporter beta-domain"/>
    <property type="match status" value="1"/>
</dbReference>
<keyword evidence="3" id="KW-1185">Reference proteome</keyword>
<evidence type="ECO:0000313" key="2">
    <source>
        <dbReference type="EMBL" id="QDT14646.1"/>
    </source>
</evidence>
<reference evidence="2 3" key="1">
    <citation type="submission" date="2019-02" db="EMBL/GenBank/DDBJ databases">
        <title>Deep-cultivation of Planctomycetes and their phenomic and genomic characterization uncovers novel biology.</title>
        <authorList>
            <person name="Wiegand S."/>
            <person name="Jogler M."/>
            <person name="Boedeker C."/>
            <person name="Pinto D."/>
            <person name="Vollmers J."/>
            <person name="Rivas-Marin E."/>
            <person name="Kohn T."/>
            <person name="Peeters S.H."/>
            <person name="Heuer A."/>
            <person name="Rast P."/>
            <person name="Oberbeckmann S."/>
            <person name="Bunk B."/>
            <person name="Jeske O."/>
            <person name="Meyerdierks A."/>
            <person name="Storesund J.E."/>
            <person name="Kallscheuer N."/>
            <person name="Luecker S."/>
            <person name="Lage O.M."/>
            <person name="Pohl T."/>
            <person name="Merkel B.J."/>
            <person name="Hornburger P."/>
            <person name="Mueller R.-W."/>
            <person name="Bruemmer F."/>
            <person name="Labrenz M."/>
            <person name="Spormann A.M."/>
            <person name="Op den Camp H."/>
            <person name="Overmann J."/>
            <person name="Amann R."/>
            <person name="Jetten M.S.M."/>
            <person name="Mascher T."/>
            <person name="Medema M.H."/>
            <person name="Devos D.P."/>
            <person name="Kaster A.-K."/>
            <person name="Ovreas L."/>
            <person name="Rohde M."/>
            <person name="Galperin M.Y."/>
            <person name="Jogler C."/>
        </authorList>
    </citation>
    <scope>NUCLEOTIDE SEQUENCE [LARGE SCALE GENOMIC DNA]</scope>
    <source>
        <strain evidence="2 3">CA12</strain>
    </source>
</reference>
<dbReference type="OrthoDB" id="292278at2"/>